<organism evidence="5 6">
    <name type="scientific">Hypsibius exemplaris</name>
    <name type="common">Freshwater tardigrade</name>
    <dbReference type="NCBI Taxonomy" id="2072580"/>
    <lineage>
        <taxon>Eukaryota</taxon>
        <taxon>Metazoa</taxon>
        <taxon>Ecdysozoa</taxon>
        <taxon>Tardigrada</taxon>
        <taxon>Eutardigrada</taxon>
        <taxon>Parachela</taxon>
        <taxon>Hypsibioidea</taxon>
        <taxon>Hypsibiidae</taxon>
        <taxon>Hypsibius</taxon>
    </lineage>
</organism>
<comment type="similarity">
    <text evidence="1">Belongs to the 3-hydroxyacyl-CoA dehydrogenase family.</text>
</comment>
<dbReference type="PANTHER" id="PTHR48075">
    <property type="entry name" value="3-HYDROXYACYL-COA DEHYDROGENASE FAMILY PROTEIN"/>
    <property type="match status" value="1"/>
</dbReference>
<evidence type="ECO:0000259" key="3">
    <source>
        <dbReference type="Pfam" id="PF00725"/>
    </source>
</evidence>
<dbReference type="PROSITE" id="PS00067">
    <property type="entry name" value="3HCDH"/>
    <property type="match status" value="1"/>
</dbReference>
<dbReference type="NCBIfam" id="NF004783">
    <property type="entry name" value="PRK06129.1"/>
    <property type="match status" value="1"/>
</dbReference>
<evidence type="ECO:0000259" key="4">
    <source>
        <dbReference type="Pfam" id="PF02737"/>
    </source>
</evidence>
<dbReference type="OrthoDB" id="2021159at2759"/>
<evidence type="ECO:0000313" key="5">
    <source>
        <dbReference type="EMBL" id="OQV17806.1"/>
    </source>
</evidence>
<dbReference type="SUPFAM" id="SSF48179">
    <property type="entry name" value="6-phosphogluconate dehydrogenase C-terminal domain-like"/>
    <property type="match status" value="1"/>
</dbReference>
<dbReference type="InterPro" id="IPR006180">
    <property type="entry name" value="3-OHacyl-CoA_DH_CS"/>
</dbReference>
<keyword evidence="2" id="KW-0560">Oxidoreductase</keyword>
<proteinExistence type="inferred from homology"/>
<dbReference type="Pfam" id="PF02737">
    <property type="entry name" value="3HCDH_N"/>
    <property type="match status" value="1"/>
</dbReference>
<dbReference type="Gene3D" id="3.40.50.720">
    <property type="entry name" value="NAD(P)-binding Rossmann-like Domain"/>
    <property type="match status" value="1"/>
</dbReference>
<dbReference type="SUPFAM" id="SSF51735">
    <property type="entry name" value="NAD(P)-binding Rossmann-fold domains"/>
    <property type="match status" value="1"/>
</dbReference>
<evidence type="ECO:0000256" key="1">
    <source>
        <dbReference type="ARBA" id="ARBA00009463"/>
    </source>
</evidence>
<dbReference type="GO" id="GO:0050104">
    <property type="term" value="F:L-gulonate 3-dehydrogenase activity"/>
    <property type="evidence" value="ECO:0007669"/>
    <property type="project" value="TreeGrafter"/>
</dbReference>
<dbReference type="InterPro" id="IPR006108">
    <property type="entry name" value="3HC_DH_C"/>
</dbReference>
<dbReference type="AlphaFoldDB" id="A0A1W0WRH6"/>
<dbReference type="GO" id="GO:0070403">
    <property type="term" value="F:NAD+ binding"/>
    <property type="evidence" value="ECO:0007669"/>
    <property type="project" value="InterPro"/>
</dbReference>
<accession>A0A1W0WRH6</accession>
<dbReference type="InterPro" id="IPR008927">
    <property type="entry name" value="6-PGluconate_DH-like_C_sf"/>
</dbReference>
<dbReference type="InterPro" id="IPR006176">
    <property type="entry name" value="3-OHacyl-CoA_DH_NAD-bd"/>
</dbReference>
<name>A0A1W0WRH6_HYPEX</name>
<dbReference type="InterPro" id="IPR013328">
    <property type="entry name" value="6PGD_dom2"/>
</dbReference>
<protein>
    <submittedName>
        <fullName evidence="5">Lambda-crystallin-like protein</fullName>
    </submittedName>
</protein>
<dbReference type="Gene3D" id="1.10.1040.10">
    <property type="entry name" value="N-(1-d-carboxylethyl)-l-norvaline Dehydrogenase, domain 2"/>
    <property type="match status" value="1"/>
</dbReference>
<comment type="caution">
    <text evidence="5">The sequence shown here is derived from an EMBL/GenBank/DDBJ whole genome shotgun (WGS) entry which is preliminary data.</text>
</comment>
<reference evidence="6" key="1">
    <citation type="submission" date="2017-01" db="EMBL/GenBank/DDBJ databases">
        <title>Comparative genomics of anhydrobiosis in the tardigrade Hypsibius dujardini.</title>
        <authorList>
            <person name="Yoshida Y."/>
            <person name="Koutsovoulos G."/>
            <person name="Laetsch D."/>
            <person name="Stevens L."/>
            <person name="Kumar S."/>
            <person name="Horikawa D."/>
            <person name="Ishino K."/>
            <person name="Komine S."/>
            <person name="Tomita M."/>
            <person name="Blaxter M."/>
            <person name="Arakawa K."/>
        </authorList>
    </citation>
    <scope>NUCLEOTIDE SEQUENCE [LARGE SCALE GENOMIC DNA]</scope>
    <source>
        <strain evidence="6">Z151</strain>
    </source>
</reference>
<dbReference type="PANTHER" id="PTHR48075:SF1">
    <property type="entry name" value="LAMBDA-CRYSTALLIN HOMOLOG"/>
    <property type="match status" value="1"/>
</dbReference>
<dbReference type="Pfam" id="PF00725">
    <property type="entry name" value="3HCDH"/>
    <property type="match status" value="1"/>
</dbReference>
<dbReference type="GO" id="GO:0006631">
    <property type="term" value="P:fatty acid metabolic process"/>
    <property type="evidence" value="ECO:0007669"/>
    <property type="project" value="InterPro"/>
</dbReference>
<gene>
    <name evidence="5" type="ORF">BV898_08102</name>
</gene>
<sequence>MTWVSLNSASNRPTFKPLNKQTQSQQLSFHFHHFSFLCFLSRCYNYTRNTFKMSDSLSSAVMSEKVGIIGSGLIGRSWAMLFAAGGFRVSLYDSQENAVAEARKLILQQLTTLQQQGLLRGTLSVEAQFELITEAHSLEDCVTNASYIQECVPENLELKIKLFTLIDQFVDDPDMVLASSSSCIPPSQFSENLTHRAQVLVAHPVNPPYFVPLVELVPAPWTLPHITDKARAYQTKIGQSAVTLRREIPGFALNRIQYAILNECWRLVADKVLSPEDVDTVMKDGLGPRYAFMGPFETIHLNAEGVTSYCDRYADTIYRVSETFGPTPTMTPGGDVCNEIEKEIVKTIPIAELAARRQWRDDRLAELSKLKRNVNHFSH</sequence>
<dbReference type="FunFam" id="3.40.50.720:FF:000356">
    <property type="entry name" value="Lambda-crystallin homolog"/>
    <property type="match status" value="1"/>
</dbReference>
<feature type="domain" description="3-hydroxyacyl-CoA dehydrogenase NAD binding" evidence="4">
    <location>
        <begin position="65"/>
        <end position="244"/>
    </location>
</feature>
<feature type="domain" description="3-hydroxyacyl-CoA dehydrogenase C-terminal" evidence="3">
    <location>
        <begin position="250"/>
        <end position="319"/>
    </location>
</feature>
<evidence type="ECO:0000313" key="6">
    <source>
        <dbReference type="Proteomes" id="UP000192578"/>
    </source>
</evidence>
<dbReference type="Proteomes" id="UP000192578">
    <property type="component" value="Unassembled WGS sequence"/>
</dbReference>
<keyword evidence="6" id="KW-1185">Reference proteome</keyword>
<evidence type="ECO:0000256" key="2">
    <source>
        <dbReference type="ARBA" id="ARBA00023002"/>
    </source>
</evidence>
<dbReference type="EMBL" id="MTYJ01000056">
    <property type="protein sequence ID" value="OQV17806.1"/>
    <property type="molecule type" value="Genomic_DNA"/>
</dbReference>
<dbReference type="InterPro" id="IPR036291">
    <property type="entry name" value="NAD(P)-bd_dom_sf"/>
</dbReference>